<dbReference type="GO" id="GO:0050660">
    <property type="term" value="F:flavin adenine dinucleotide binding"/>
    <property type="evidence" value="ECO:0007669"/>
    <property type="project" value="InterPro"/>
</dbReference>
<dbReference type="PANTHER" id="PTHR43539">
    <property type="entry name" value="FLAVIN-BINDING MONOOXYGENASE-LIKE PROTEIN (AFU_ORTHOLOGUE AFUA_4G09220)"/>
    <property type="match status" value="1"/>
</dbReference>
<dbReference type="GO" id="GO:0050661">
    <property type="term" value="F:NADP binding"/>
    <property type="evidence" value="ECO:0007669"/>
    <property type="project" value="InterPro"/>
</dbReference>
<evidence type="ECO:0000313" key="5">
    <source>
        <dbReference type="Proteomes" id="UP001218218"/>
    </source>
</evidence>
<dbReference type="Gene3D" id="3.50.50.60">
    <property type="entry name" value="FAD/NAD(P)-binding domain"/>
    <property type="match status" value="1"/>
</dbReference>
<dbReference type="Pfam" id="PF00743">
    <property type="entry name" value="FMO-like"/>
    <property type="match status" value="1"/>
</dbReference>
<accession>A0AAD7ED60</accession>
<reference evidence="4" key="1">
    <citation type="submission" date="2023-03" db="EMBL/GenBank/DDBJ databases">
        <title>Massive genome expansion in bonnet fungi (Mycena s.s.) driven by repeated elements and novel gene families across ecological guilds.</title>
        <authorList>
            <consortium name="Lawrence Berkeley National Laboratory"/>
            <person name="Harder C.B."/>
            <person name="Miyauchi S."/>
            <person name="Viragh M."/>
            <person name="Kuo A."/>
            <person name="Thoen E."/>
            <person name="Andreopoulos B."/>
            <person name="Lu D."/>
            <person name="Skrede I."/>
            <person name="Drula E."/>
            <person name="Henrissat B."/>
            <person name="Morin E."/>
            <person name="Kohler A."/>
            <person name="Barry K."/>
            <person name="LaButti K."/>
            <person name="Morin E."/>
            <person name="Salamov A."/>
            <person name="Lipzen A."/>
            <person name="Mereny Z."/>
            <person name="Hegedus B."/>
            <person name="Baldrian P."/>
            <person name="Stursova M."/>
            <person name="Weitz H."/>
            <person name="Taylor A."/>
            <person name="Grigoriev I.V."/>
            <person name="Nagy L.G."/>
            <person name="Martin F."/>
            <person name="Kauserud H."/>
        </authorList>
    </citation>
    <scope>NUCLEOTIDE SEQUENCE</scope>
    <source>
        <strain evidence="4">CBHHK002</strain>
    </source>
</reference>
<organism evidence="4 5">
    <name type="scientific">Mycena albidolilacea</name>
    <dbReference type="NCBI Taxonomy" id="1033008"/>
    <lineage>
        <taxon>Eukaryota</taxon>
        <taxon>Fungi</taxon>
        <taxon>Dikarya</taxon>
        <taxon>Basidiomycota</taxon>
        <taxon>Agaricomycotina</taxon>
        <taxon>Agaricomycetes</taxon>
        <taxon>Agaricomycetidae</taxon>
        <taxon>Agaricales</taxon>
        <taxon>Marasmiineae</taxon>
        <taxon>Mycenaceae</taxon>
        <taxon>Mycena</taxon>
    </lineage>
</organism>
<name>A0AAD7ED60_9AGAR</name>
<dbReference type="InterPro" id="IPR020946">
    <property type="entry name" value="Flavin_mOase-like"/>
</dbReference>
<evidence type="ECO:0000256" key="1">
    <source>
        <dbReference type="ARBA" id="ARBA00022630"/>
    </source>
</evidence>
<proteinExistence type="predicted"/>
<keyword evidence="5" id="KW-1185">Reference proteome</keyword>
<dbReference type="GO" id="GO:0004499">
    <property type="term" value="F:N,N-dimethylaniline monooxygenase activity"/>
    <property type="evidence" value="ECO:0007669"/>
    <property type="project" value="InterPro"/>
</dbReference>
<evidence type="ECO:0000256" key="3">
    <source>
        <dbReference type="ARBA" id="ARBA00023002"/>
    </source>
</evidence>
<evidence type="ECO:0008006" key="6">
    <source>
        <dbReference type="Google" id="ProtNLM"/>
    </source>
</evidence>
<evidence type="ECO:0000256" key="2">
    <source>
        <dbReference type="ARBA" id="ARBA00022827"/>
    </source>
</evidence>
<gene>
    <name evidence="4" type="ORF">DFH08DRAFT_1041334</name>
</gene>
<dbReference type="InterPro" id="IPR050982">
    <property type="entry name" value="Auxin_biosynth/cation_transpt"/>
</dbReference>
<dbReference type="SUPFAM" id="SSF51905">
    <property type="entry name" value="FAD/NAD(P)-binding domain"/>
    <property type="match status" value="1"/>
</dbReference>
<keyword evidence="1" id="KW-0285">Flavoprotein</keyword>
<dbReference type="EMBL" id="JARIHO010000067">
    <property type="protein sequence ID" value="KAJ7314321.1"/>
    <property type="molecule type" value="Genomic_DNA"/>
</dbReference>
<dbReference type="Proteomes" id="UP001218218">
    <property type="component" value="Unassembled WGS sequence"/>
</dbReference>
<dbReference type="InterPro" id="IPR036188">
    <property type="entry name" value="FAD/NAD-bd_sf"/>
</dbReference>
<comment type="caution">
    <text evidence="4">The sequence shown here is derived from an EMBL/GenBank/DDBJ whole genome shotgun (WGS) entry which is preliminary data.</text>
</comment>
<protein>
    <recommendedName>
        <fullName evidence="6">FAD/NAD(P)-binding domain-containing protein</fullName>
    </recommendedName>
</protein>
<dbReference type="PANTHER" id="PTHR43539:SF68">
    <property type="entry name" value="FLAVIN-BINDING MONOOXYGENASE-LIKE PROTEIN (AFU_ORTHOLOGUE AFUA_4G09220)"/>
    <property type="match status" value="1"/>
</dbReference>
<dbReference type="AlphaFoldDB" id="A0AAD7ED60"/>
<sequence>MALNPSQIATSWLKSFGEFLEAGDIAGAVSCFVPDGYLRDILVFTWNNRTLAGQPRIESFLKATLKPAAISQLILDTRAHLGPELGPVTHAASGVSSGFTFETTVGHGQGYFSLVETATGEWKALTVFTMLAEIKGHEESGPEKGVYGGHTLAWHDVHRERREAIERDPQVLIIGGGQTGLNVGARFRQMNIPSLIIERNPRIGDNWRQRYPTLTLHTIKSHHPMLYQPYPENWPTYTPRDKLADWLEQYAISQDLVIWTNSLALPTPTYDPVSKRWTVAIDRAGEKITLRPNHIVLAAGTFGAPHFPSITDISLFKGKTIHAATYAGGKEFVGKRTLVVGAGNSSADICQDLAFHDAAGVTMLQRSSTCVVSVESTARMLGKVWPANVPTTKGDHRSSVGGAG</sequence>
<evidence type="ECO:0000313" key="4">
    <source>
        <dbReference type="EMBL" id="KAJ7314321.1"/>
    </source>
</evidence>
<keyword evidence="3" id="KW-0560">Oxidoreductase</keyword>
<keyword evidence="2" id="KW-0274">FAD</keyword>